<dbReference type="Proteomes" id="UP000814033">
    <property type="component" value="Unassembled WGS sequence"/>
</dbReference>
<evidence type="ECO:0000313" key="1">
    <source>
        <dbReference type="EMBL" id="KAI0043746.1"/>
    </source>
</evidence>
<name>A0ACB8RJ65_9AGAM</name>
<keyword evidence="2" id="KW-1185">Reference proteome</keyword>
<protein>
    <submittedName>
        <fullName evidence="1">Uncharacterized protein</fullName>
    </submittedName>
</protein>
<reference evidence="1" key="1">
    <citation type="submission" date="2021-02" db="EMBL/GenBank/DDBJ databases">
        <authorList>
            <consortium name="DOE Joint Genome Institute"/>
            <person name="Ahrendt S."/>
            <person name="Looney B.P."/>
            <person name="Miyauchi S."/>
            <person name="Morin E."/>
            <person name="Drula E."/>
            <person name="Courty P.E."/>
            <person name="Chicoki N."/>
            <person name="Fauchery L."/>
            <person name="Kohler A."/>
            <person name="Kuo A."/>
            <person name="Labutti K."/>
            <person name="Pangilinan J."/>
            <person name="Lipzen A."/>
            <person name="Riley R."/>
            <person name="Andreopoulos W."/>
            <person name="He G."/>
            <person name="Johnson J."/>
            <person name="Barry K.W."/>
            <person name="Grigoriev I.V."/>
            <person name="Nagy L."/>
            <person name="Hibbett D."/>
            <person name="Henrissat B."/>
            <person name="Matheny P.B."/>
            <person name="Labbe J."/>
            <person name="Martin F."/>
        </authorList>
    </citation>
    <scope>NUCLEOTIDE SEQUENCE</scope>
    <source>
        <strain evidence="1">FP105234-sp</strain>
    </source>
</reference>
<proteinExistence type="predicted"/>
<dbReference type="EMBL" id="MU276005">
    <property type="protein sequence ID" value="KAI0043746.1"/>
    <property type="molecule type" value="Genomic_DNA"/>
</dbReference>
<accession>A0ACB8RJ65</accession>
<evidence type="ECO:0000313" key="2">
    <source>
        <dbReference type="Proteomes" id="UP000814033"/>
    </source>
</evidence>
<organism evidence="1 2">
    <name type="scientific">Auriscalpium vulgare</name>
    <dbReference type="NCBI Taxonomy" id="40419"/>
    <lineage>
        <taxon>Eukaryota</taxon>
        <taxon>Fungi</taxon>
        <taxon>Dikarya</taxon>
        <taxon>Basidiomycota</taxon>
        <taxon>Agaricomycotina</taxon>
        <taxon>Agaricomycetes</taxon>
        <taxon>Russulales</taxon>
        <taxon>Auriscalpiaceae</taxon>
        <taxon>Auriscalpium</taxon>
    </lineage>
</organism>
<comment type="caution">
    <text evidence="1">The sequence shown here is derived from an EMBL/GenBank/DDBJ whole genome shotgun (WGS) entry which is preliminary data.</text>
</comment>
<sequence>MDSDCSLAVFLRLRLRPLLSCCGLSHSSSLIIIRIIIFGNIVGLHCTSQSLLFLSCSRPNLSLSPVGRHVVCRIVAALSVGSFAGCIR</sequence>
<gene>
    <name evidence="1" type="ORF">FA95DRAFT_345002</name>
</gene>
<reference evidence="1" key="2">
    <citation type="journal article" date="2022" name="New Phytol.">
        <title>Evolutionary transition to the ectomycorrhizal habit in the genomes of a hyperdiverse lineage of mushroom-forming fungi.</title>
        <authorList>
            <person name="Looney B."/>
            <person name="Miyauchi S."/>
            <person name="Morin E."/>
            <person name="Drula E."/>
            <person name="Courty P.E."/>
            <person name="Kohler A."/>
            <person name="Kuo A."/>
            <person name="LaButti K."/>
            <person name="Pangilinan J."/>
            <person name="Lipzen A."/>
            <person name="Riley R."/>
            <person name="Andreopoulos W."/>
            <person name="He G."/>
            <person name="Johnson J."/>
            <person name="Nolan M."/>
            <person name="Tritt A."/>
            <person name="Barry K.W."/>
            <person name="Grigoriev I.V."/>
            <person name="Nagy L.G."/>
            <person name="Hibbett D."/>
            <person name="Henrissat B."/>
            <person name="Matheny P.B."/>
            <person name="Labbe J."/>
            <person name="Martin F.M."/>
        </authorList>
    </citation>
    <scope>NUCLEOTIDE SEQUENCE</scope>
    <source>
        <strain evidence="1">FP105234-sp</strain>
    </source>
</reference>